<protein>
    <submittedName>
        <fullName evidence="1">Uncharacterized protein</fullName>
    </submittedName>
</protein>
<evidence type="ECO:0000313" key="1">
    <source>
        <dbReference type="EMBL" id="TXC66209.1"/>
    </source>
</evidence>
<accession>A0A5C6U0E4</accession>
<sequence>MLKSLFGELGPAEDPRLRAAAPDETDGGFAATAILESVATEVNERGQIVDRHLRDLVVTGSAAAAMRDHFAATRADLGTATRQITLLDPTGVWASAVIKALSDAGGQPVERLHLREHTTLKTLAVIERTSLVRRHEEKLNLYHADVRSPGQDTAEIPVALMERSHLTAVIVGPMQPHAIDALLASLADATQLPGWRCPNLLFMLPPNAVWIANKIAAVRWPQRVNVHVIDEPLISASAVWNAMLGIWNLVKLQPAWEAPAAAASPAAPSEFPFKVADLSRPPQARPVAPAPVARLGRSVLDPARAARALADMLPLEGMLGCAAVDATTGLVLAREMREDQPVDLDVIGAACAQILREHRQSSSAMGLGGPVEEIMTSTSARQMVMRVISRYPDVFVVCLLDRQRTNLPLARYKLMELDKALL</sequence>
<gene>
    <name evidence="1" type="ORF">FSC37_10675</name>
</gene>
<proteinExistence type="predicted"/>
<dbReference type="EMBL" id="VOPW01000001">
    <property type="protein sequence ID" value="TXC66209.1"/>
    <property type="molecule type" value="Genomic_DNA"/>
</dbReference>
<comment type="caution">
    <text evidence="1">The sequence shown here is derived from an EMBL/GenBank/DDBJ whole genome shotgun (WGS) entry which is preliminary data.</text>
</comment>
<reference evidence="1 2" key="1">
    <citation type="submission" date="2019-08" db="EMBL/GenBank/DDBJ databases">
        <authorList>
            <person name="Khan S.A."/>
            <person name="Jeon C.O."/>
            <person name="Jeong S.E."/>
        </authorList>
    </citation>
    <scope>NUCLEOTIDE SEQUENCE [LARGE SCALE GENOMIC DNA]</scope>
    <source>
        <strain evidence="2">IMCC1728</strain>
    </source>
</reference>
<dbReference type="Gene3D" id="3.30.450.30">
    <property type="entry name" value="Dynein light chain 2a, cytoplasmic"/>
    <property type="match status" value="1"/>
</dbReference>
<keyword evidence="2" id="KW-1185">Reference proteome</keyword>
<organism evidence="1 2">
    <name type="scientific">Piscinibacter aquaticus</name>
    <dbReference type="NCBI Taxonomy" id="392597"/>
    <lineage>
        <taxon>Bacteria</taxon>
        <taxon>Pseudomonadati</taxon>
        <taxon>Pseudomonadota</taxon>
        <taxon>Betaproteobacteria</taxon>
        <taxon>Burkholderiales</taxon>
        <taxon>Sphaerotilaceae</taxon>
        <taxon>Piscinibacter</taxon>
    </lineage>
</organism>
<name>A0A5C6U0E4_9BURK</name>
<dbReference type="AlphaFoldDB" id="A0A5C6U0E4"/>
<dbReference type="Proteomes" id="UP000321832">
    <property type="component" value="Unassembled WGS sequence"/>
</dbReference>
<evidence type="ECO:0000313" key="2">
    <source>
        <dbReference type="Proteomes" id="UP000321832"/>
    </source>
</evidence>